<feature type="region of interest" description="Disordered" evidence="1">
    <location>
        <begin position="1"/>
        <end position="60"/>
    </location>
</feature>
<protein>
    <submittedName>
        <fullName evidence="3">Uncharacterized protein</fullName>
    </submittedName>
</protein>
<organism evidence="3 4">
    <name type="scientific">Synchytrium endobioticum</name>
    <dbReference type="NCBI Taxonomy" id="286115"/>
    <lineage>
        <taxon>Eukaryota</taxon>
        <taxon>Fungi</taxon>
        <taxon>Fungi incertae sedis</taxon>
        <taxon>Chytridiomycota</taxon>
        <taxon>Chytridiomycota incertae sedis</taxon>
        <taxon>Chytridiomycetes</taxon>
        <taxon>Synchytriales</taxon>
        <taxon>Synchytriaceae</taxon>
        <taxon>Synchytrium</taxon>
    </lineage>
</organism>
<dbReference type="AlphaFoldDB" id="A0A507D4G6"/>
<evidence type="ECO:0000313" key="4">
    <source>
        <dbReference type="Proteomes" id="UP000317494"/>
    </source>
</evidence>
<comment type="caution">
    <text evidence="3">The sequence shown here is derived from an EMBL/GenBank/DDBJ whole genome shotgun (WGS) entry which is preliminary data.</text>
</comment>
<dbReference type="EMBL" id="QEAN01000139">
    <property type="protein sequence ID" value="TPX46304.1"/>
    <property type="molecule type" value="Genomic_DNA"/>
</dbReference>
<sequence length="92" mass="10163">MQPASDHTRQKSILVRVQRPEQKPSRPNCDIVINPHATSRHTSRTTLAPPPTSRLHQAPNVETLSRHEKAAIALLERIRNAKATATIATMGS</sequence>
<evidence type="ECO:0000256" key="1">
    <source>
        <dbReference type="SAM" id="MobiDB-lite"/>
    </source>
</evidence>
<proteinExistence type="predicted"/>
<evidence type="ECO:0000313" key="5">
    <source>
        <dbReference type="Proteomes" id="UP000320475"/>
    </source>
</evidence>
<gene>
    <name evidence="2" type="ORF">SeLEV6574_g05731</name>
    <name evidence="3" type="ORF">SeMB42_g03750</name>
</gene>
<dbReference type="VEuPathDB" id="FungiDB:SeMB42_g03750"/>
<reference evidence="4 5" key="1">
    <citation type="journal article" date="2019" name="Sci. Rep.">
        <title>Comparative genomics of chytrid fungi reveal insights into the obligate biotrophic and pathogenic lifestyle of Synchytrium endobioticum.</title>
        <authorList>
            <person name="van de Vossenberg B.T.L.H."/>
            <person name="Warris S."/>
            <person name="Nguyen H.D.T."/>
            <person name="van Gent-Pelzer M.P.E."/>
            <person name="Joly D.L."/>
            <person name="van de Geest H.C."/>
            <person name="Bonants P.J.M."/>
            <person name="Smith D.S."/>
            <person name="Levesque C.A."/>
            <person name="van der Lee T.A.J."/>
        </authorList>
    </citation>
    <scope>NUCLEOTIDE SEQUENCE [LARGE SCALE GENOMIC DNA]</scope>
    <source>
        <strain evidence="2 5">LEV6574</strain>
        <strain evidence="3 4">MB42</strain>
    </source>
</reference>
<evidence type="ECO:0000313" key="3">
    <source>
        <dbReference type="EMBL" id="TPX46304.1"/>
    </source>
</evidence>
<dbReference type="Proteomes" id="UP000320475">
    <property type="component" value="Unassembled WGS sequence"/>
</dbReference>
<dbReference type="EMBL" id="QEAM01000283">
    <property type="protein sequence ID" value="TPX42161.1"/>
    <property type="molecule type" value="Genomic_DNA"/>
</dbReference>
<evidence type="ECO:0000313" key="2">
    <source>
        <dbReference type="EMBL" id="TPX42161.1"/>
    </source>
</evidence>
<name>A0A507D4G6_9FUNG</name>
<dbReference type="Proteomes" id="UP000317494">
    <property type="component" value="Unassembled WGS sequence"/>
</dbReference>
<keyword evidence="4" id="KW-1185">Reference proteome</keyword>
<accession>A0A507D4G6</accession>